<dbReference type="Proteomes" id="UP001200557">
    <property type="component" value="Unassembled WGS sequence"/>
</dbReference>
<gene>
    <name evidence="2" type="ORF">L0664_01965</name>
</gene>
<evidence type="ECO:0000256" key="1">
    <source>
        <dbReference type="SAM" id="Phobius"/>
    </source>
</evidence>
<reference evidence="2 3" key="1">
    <citation type="submission" date="2022-01" db="EMBL/GenBank/DDBJ databases">
        <title>Octadecabacter sp. nov., isolated from a marine alga.</title>
        <authorList>
            <person name="Jin M.S."/>
            <person name="Kim H.M."/>
            <person name="Han D.M."/>
            <person name="Jung J.J."/>
            <person name="Jeon C.O."/>
        </authorList>
    </citation>
    <scope>NUCLEOTIDE SEQUENCE [LARGE SCALE GENOMIC DNA]</scope>
    <source>
        <strain evidence="2 3">G9-8</strain>
    </source>
</reference>
<feature type="transmembrane region" description="Helical" evidence="1">
    <location>
        <begin position="41"/>
        <end position="64"/>
    </location>
</feature>
<keyword evidence="3" id="KW-1185">Reference proteome</keyword>
<organism evidence="2 3">
    <name type="scientific">Octadecabacter dasysiphoniae</name>
    <dbReference type="NCBI Taxonomy" id="2909341"/>
    <lineage>
        <taxon>Bacteria</taxon>
        <taxon>Pseudomonadati</taxon>
        <taxon>Pseudomonadota</taxon>
        <taxon>Alphaproteobacteria</taxon>
        <taxon>Rhodobacterales</taxon>
        <taxon>Roseobacteraceae</taxon>
        <taxon>Octadecabacter</taxon>
    </lineage>
</organism>
<dbReference type="EMBL" id="JAKGAQ010000001">
    <property type="protein sequence ID" value="MCF2869822.1"/>
    <property type="molecule type" value="Genomic_DNA"/>
</dbReference>
<evidence type="ECO:0000313" key="3">
    <source>
        <dbReference type="Proteomes" id="UP001200557"/>
    </source>
</evidence>
<proteinExistence type="predicted"/>
<protein>
    <submittedName>
        <fullName evidence="2">Uncharacterized protein</fullName>
    </submittedName>
</protein>
<sequence>MPNKFARMGQHLEGTQTILAAGHLVLALASAALIGQGAIVAWVALMSGGVIVYYLLNAWVVVLWL</sequence>
<keyword evidence="1" id="KW-0472">Membrane</keyword>
<keyword evidence="1" id="KW-0812">Transmembrane</keyword>
<comment type="caution">
    <text evidence="2">The sequence shown here is derived from an EMBL/GenBank/DDBJ whole genome shotgun (WGS) entry which is preliminary data.</text>
</comment>
<name>A0ABS9CRU6_9RHOB</name>
<keyword evidence="1" id="KW-1133">Transmembrane helix</keyword>
<accession>A0ABS9CRU6</accession>
<evidence type="ECO:0000313" key="2">
    <source>
        <dbReference type="EMBL" id="MCF2869822.1"/>
    </source>
</evidence>